<evidence type="ECO:0000256" key="2">
    <source>
        <dbReference type="ARBA" id="ARBA00023125"/>
    </source>
</evidence>
<dbReference type="AlphaFoldDB" id="A0A3E0VLC3"/>
<dbReference type="InterPro" id="IPR009057">
    <property type="entry name" value="Homeodomain-like_sf"/>
</dbReference>
<accession>A0A3E0VLC3</accession>
<evidence type="ECO:0000259" key="5">
    <source>
        <dbReference type="PROSITE" id="PS50977"/>
    </source>
</evidence>
<keyword evidence="7" id="KW-1185">Reference proteome</keyword>
<evidence type="ECO:0000256" key="3">
    <source>
        <dbReference type="ARBA" id="ARBA00023163"/>
    </source>
</evidence>
<keyword evidence="2 4" id="KW-0238">DNA-binding</keyword>
<dbReference type="SUPFAM" id="SSF48498">
    <property type="entry name" value="Tetracyclin repressor-like, C-terminal domain"/>
    <property type="match status" value="1"/>
</dbReference>
<dbReference type="OrthoDB" id="4567939at2"/>
<dbReference type="Pfam" id="PF21993">
    <property type="entry name" value="TetR_C_13_2"/>
    <property type="match status" value="1"/>
</dbReference>
<comment type="caution">
    <text evidence="6">The sequence shown here is derived from an EMBL/GenBank/DDBJ whole genome shotgun (WGS) entry which is preliminary data.</text>
</comment>
<keyword evidence="3" id="KW-0804">Transcription</keyword>
<protein>
    <submittedName>
        <fullName evidence="6">TetR family transcriptional regulator</fullName>
    </submittedName>
</protein>
<dbReference type="PANTHER" id="PTHR47506:SF3">
    <property type="entry name" value="HTH-TYPE TRANSCRIPTIONAL REGULATOR LMRA"/>
    <property type="match status" value="1"/>
</dbReference>
<dbReference type="InterPro" id="IPR054156">
    <property type="entry name" value="YxaF_TetR_C"/>
</dbReference>
<dbReference type="InterPro" id="IPR001647">
    <property type="entry name" value="HTH_TetR"/>
</dbReference>
<gene>
    <name evidence="6" type="ORF">B7R54_14215</name>
</gene>
<evidence type="ECO:0000256" key="1">
    <source>
        <dbReference type="ARBA" id="ARBA00023015"/>
    </source>
</evidence>
<keyword evidence="1" id="KW-0805">Transcription regulation</keyword>
<dbReference type="GO" id="GO:0003677">
    <property type="term" value="F:DNA binding"/>
    <property type="evidence" value="ECO:0007669"/>
    <property type="project" value="UniProtKB-UniRule"/>
</dbReference>
<dbReference type="PROSITE" id="PS50977">
    <property type="entry name" value="HTH_TETR_2"/>
    <property type="match status" value="1"/>
</dbReference>
<dbReference type="PANTHER" id="PTHR47506">
    <property type="entry name" value="TRANSCRIPTIONAL REGULATORY PROTEIN"/>
    <property type="match status" value="1"/>
</dbReference>
<evidence type="ECO:0000313" key="6">
    <source>
        <dbReference type="EMBL" id="RFA10233.1"/>
    </source>
</evidence>
<evidence type="ECO:0000256" key="4">
    <source>
        <dbReference type="PROSITE-ProRule" id="PRU00335"/>
    </source>
</evidence>
<proteinExistence type="predicted"/>
<dbReference type="InterPro" id="IPR036271">
    <property type="entry name" value="Tet_transcr_reg_TetR-rel_C_sf"/>
</dbReference>
<dbReference type="Proteomes" id="UP000256486">
    <property type="component" value="Unassembled WGS sequence"/>
</dbReference>
<dbReference type="Gene3D" id="1.10.357.10">
    <property type="entry name" value="Tetracycline Repressor, domain 2"/>
    <property type="match status" value="1"/>
</dbReference>
<dbReference type="Pfam" id="PF00440">
    <property type="entry name" value="TetR_N"/>
    <property type="match status" value="1"/>
</dbReference>
<sequence length="187" mass="19096">MAADSRALMIDGAIRLLAQRGLQGASFTEVLAATGAPRGSIYHHFPGGKDELVAAAITSMGARTRATLDTVAGSPPVEVAGFFLGLWRELLVRSQFTAGCSVLAVTVATDSADLLGTAAGVFRDWREALTSLLERSGAQPGAAAGFAALLIASSEGAVVMSRASQSLEPFDVVAAQLLAQAAALPRA</sequence>
<feature type="DNA-binding region" description="H-T-H motif" evidence="4">
    <location>
        <begin position="26"/>
        <end position="45"/>
    </location>
</feature>
<name>A0A3E0VLC3_9MICO</name>
<feature type="domain" description="HTH tetR-type" evidence="5">
    <location>
        <begin position="3"/>
        <end position="63"/>
    </location>
</feature>
<dbReference type="RefSeq" id="WP_116415615.1">
    <property type="nucleotide sequence ID" value="NZ_NBWZ01000001.1"/>
</dbReference>
<evidence type="ECO:0000313" key="7">
    <source>
        <dbReference type="Proteomes" id="UP000256486"/>
    </source>
</evidence>
<organism evidence="6 7">
    <name type="scientific">Subtercola boreus</name>
    <dbReference type="NCBI Taxonomy" id="120213"/>
    <lineage>
        <taxon>Bacteria</taxon>
        <taxon>Bacillati</taxon>
        <taxon>Actinomycetota</taxon>
        <taxon>Actinomycetes</taxon>
        <taxon>Micrococcales</taxon>
        <taxon>Microbacteriaceae</taxon>
        <taxon>Subtercola</taxon>
    </lineage>
</organism>
<dbReference type="SUPFAM" id="SSF46689">
    <property type="entry name" value="Homeodomain-like"/>
    <property type="match status" value="1"/>
</dbReference>
<dbReference type="EMBL" id="NBWZ01000001">
    <property type="protein sequence ID" value="RFA10233.1"/>
    <property type="molecule type" value="Genomic_DNA"/>
</dbReference>
<reference evidence="6 7" key="1">
    <citation type="submission" date="2017-04" db="EMBL/GenBank/DDBJ databases">
        <title>Comparative genome analysis of Subtercola boreus.</title>
        <authorList>
            <person name="Cho Y.-J."/>
            <person name="Cho A."/>
            <person name="Kim O.-S."/>
            <person name="Lee J.-I."/>
        </authorList>
    </citation>
    <scope>NUCLEOTIDE SEQUENCE [LARGE SCALE GENOMIC DNA]</scope>
    <source>
        <strain evidence="6 7">K300</strain>
    </source>
</reference>